<gene>
    <name evidence="1" type="ORF">TBH_C1802</name>
</gene>
<protein>
    <recommendedName>
        <fullName evidence="3">Class I SAM-dependent methyltransferase</fullName>
    </recommendedName>
</protein>
<dbReference type="AlphaFoldDB" id="A0A7U6GJ90"/>
<keyword evidence="2" id="KW-1185">Reference proteome</keyword>
<dbReference type="InterPro" id="IPR029063">
    <property type="entry name" value="SAM-dependent_MTases_sf"/>
</dbReference>
<proteinExistence type="predicted"/>
<dbReference type="EMBL" id="AP012273">
    <property type="protein sequence ID" value="BAO44718.1"/>
    <property type="molecule type" value="Genomic_DNA"/>
</dbReference>
<name>A0A7U6GJ90_9GAMM</name>
<dbReference type="SUPFAM" id="SSF53335">
    <property type="entry name" value="S-adenosyl-L-methionine-dependent methyltransferases"/>
    <property type="match status" value="1"/>
</dbReference>
<dbReference type="KEGG" id="tbn:TBH_C1802"/>
<sequence length="214" mass="23954">MALFAKPRGTPQIRQPVQPGFSELGCPAFAGLVEAMASREEKSDPKFGILDLARASGNHIEFFSRFRCKYHIGDVLDAMESWPVPGEDTPVVDLETLLPLHNVRGLDLVLAWDGLNYLHPELLPLLSRHLASKCNPGAWMHAFVYTRGDMPASPLRFDIISPEKMRCIRHGEDLVGAPCPPQRVLESQLPEFHVAQSRLLQNGLHEYLFQLSAH</sequence>
<evidence type="ECO:0000313" key="2">
    <source>
        <dbReference type="Proteomes" id="UP000031631"/>
    </source>
</evidence>
<evidence type="ECO:0008006" key="3">
    <source>
        <dbReference type="Google" id="ProtNLM"/>
    </source>
</evidence>
<organism evidence="1 2">
    <name type="scientific">Thiolapillus brandeum</name>
    <dbReference type="NCBI Taxonomy" id="1076588"/>
    <lineage>
        <taxon>Bacteria</taxon>
        <taxon>Pseudomonadati</taxon>
        <taxon>Pseudomonadota</taxon>
        <taxon>Gammaproteobacteria</taxon>
        <taxon>Chromatiales</taxon>
        <taxon>Sedimenticolaceae</taxon>
        <taxon>Thiolapillus</taxon>
    </lineage>
</organism>
<dbReference type="OrthoDB" id="5732382at2"/>
<accession>A0A7U6GJ90</accession>
<dbReference type="RefSeq" id="WP_041067835.1">
    <property type="nucleotide sequence ID" value="NZ_AP012273.1"/>
</dbReference>
<reference evidence="1 2" key="1">
    <citation type="journal article" date="2014" name="PLoS ONE">
        <title>Physiological and genomic features of a novel sulfur-oxidizing gammaproteobacterium belonging to a previously uncultivated symbiotic lineage isolated from a hydrothermal vent.</title>
        <authorList>
            <person name="Nunoura T."/>
            <person name="Takaki Y."/>
            <person name="Kazama H."/>
            <person name="Kakuta J."/>
            <person name="Shimamura S."/>
            <person name="Makita H."/>
            <person name="Hirai M."/>
            <person name="Miyazaki M."/>
            <person name="Takai K."/>
        </authorList>
    </citation>
    <scope>NUCLEOTIDE SEQUENCE [LARGE SCALE GENOMIC DNA]</scope>
    <source>
        <strain evidence="1 2">Hiromi1</strain>
    </source>
</reference>
<dbReference type="Proteomes" id="UP000031631">
    <property type="component" value="Chromosome"/>
</dbReference>
<evidence type="ECO:0000313" key="1">
    <source>
        <dbReference type="EMBL" id="BAO44718.1"/>
    </source>
</evidence>